<dbReference type="Proteomes" id="UP000796761">
    <property type="component" value="Unassembled WGS sequence"/>
</dbReference>
<comment type="subcellular location">
    <subcellularLocation>
        <location evidence="1">Membrane</location>
        <topology evidence="1">Single-pass membrane protein</topology>
    </subcellularLocation>
</comment>
<feature type="region of interest" description="Disordered" evidence="3">
    <location>
        <begin position="1"/>
        <end position="25"/>
    </location>
</feature>
<dbReference type="Pfam" id="PF00059">
    <property type="entry name" value="Lectin_C"/>
    <property type="match status" value="1"/>
</dbReference>
<accession>A0A8K1LEC0</accession>
<dbReference type="OrthoDB" id="6133475at2759"/>
<dbReference type="InterPro" id="IPR042190">
    <property type="entry name" value="KLRG1"/>
</dbReference>
<dbReference type="InterPro" id="IPR001304">
    <property type="entry name" value="C-type_lectin-like"/>
</dbReference>
<dbReference type="PANTHER" id="PTHR47648">
    <property type="entry name" value="KILLER CELL LECTIN-LIKE RECEPTOR SUBFAMILY G MEMBER 1"/>
    <property type="match status" value="1"/>
</dbReference>
<dbReference type="Gene3D" id="3.10.100.10">
    <property type="entry name" value="Mannose-Binding Protein A, subunit A"/>
    <property type="match status" value="1"/>
</dbReference>
<evidence type="ECO:0000256" key="4">
    <source>
        <dbReference type="SAM" id="Phobius"/>
    </source>
</evidence>
<keyword evidence="4" id="KW-0472">Membrane</keyword>
<feature type="region of interest" description="Disordered" evidence="3">
    <location>
        <begin position="57"/>
        <end position="77"/>
    </location>
</feature>
<evidence type="ECO:0000256" key="2">
    <source>
        <dbReference type="ARBA" id="ARBA00022734"/>
    </source>
</evidence>
<dbReference type="PROSITE" id="PS50041">
    <property type="entry name" value="C_TYPE_LECTIN_2"/>
    <property type="match status" value="1"/>
</dbReference>
<evidence type="ECO:0000313" key="7">
    <source>
        <dbReference type="Proteomes" id="UP000796761"/>
    </source>
</evidence>
<dbReference type="SMART" id="SM00034">
    <property type="entry name" value="CLECT"/>
    <property type="match status" value="1"/>
</dbReference>
<feature type="compositionally biased region" description="Basic and acidic residues" evidence="3">
    <location>
        <begin position="67"/>
        <end position="77"/>
    </location>
</feature>
<dbReference type="SUPFAM" id="SSF56436">
    <property type="entry name" value="C-type lectin-like"/>
    <property type="match status" value="1"/>
</dbReference>
<dbReference type="GO" id="GO:0030246">
    <property type="term" value="F:carbohydrate binding"/>
    <property type="evidence" value="ECO:0007669"/>
    <property type="project" value="UniProtKB-KW"/>
</dbReference>
<proteinExistence type="predicted"/>
<keyword evidence="7" id="KW-1185">Reference proteome</keyword>
<keyword evidence="4" id="KW-0812">Transmembrane</keyword>
<feature type="transmembrane region" description="Helical" evidence="4">
    <location>
        <begin position="82"/>
        <end position="109"/>
    </location>
</feature>
<evidence type="ECO:0000259" key="5">
    <source>
        <dbReference type="PROSITE" id="PS50041"/>
    </source>
</evidence>
<sequence>MIPKYYEESSTDPQGNPGPGFVADGTSKFQVKESKRKQHLKACDGDKNEHIYMNVNHRTAKKQSRSPRTEGNGDTKNKGSPALYTTCWIIAVILGILFLALLGVTGYFITKGCPCPCCPEQWVTYRGRCYFFSKGKKDWNSSQESCWAQGAHLLVISNTSEMDFFQVQHNTFHWIGLQKDTDGNWTWGDSSKLSDEKVKSNSRAQNCGALYGGAIQASSCEVPAPWICEKPAQ</sequence>
<dbReference type="CDD" id="cd03593">
    <property type="entry name" value="CLECT_NK_receptors_like"/>
    <property type="match status" value="1"/>
</dbReference>
<gene>
    <name evidence="6" type="ORF">HGM15179_016323</name>
</gene>
<dbReference type="InterPro" id="IPR016186">
    <property type="entry name" value="C-type_lectin-like/link_sf"/>
</dbReference>
<dbReference type="PANTHER" id="PTHR47648:SF1">
    <property type="entry name" value="KILLER CELL LECTIN-LIKE RECEPTOR SUBFAMILY G MEMBER 1"/>
    <property type="match status" value="1"/>
</dbReference>
<name>A0A8K1LEC0_9PASS</name>
<comment type="caution">
    <text evidence="6">The sequence shown here is derived from an EMBL/GenBank/DDBJ whole genome shotgun (WGS) entry which is preliminary data.</text>
</comment>
<organism evidence="6 7">
    <name type="scientific">Zosterops borbonicus</name>
    <dbReference type="NCBI Taxonomy" id="364589"/>
    <lineage>
        <taxon>Eukaryota</taxon>
        <taxon>Metazoa</taxon>
        <taxon>Chordata</taxon>
        <taxon>Craniata</taxon>
        <taxon>Vertebrata</taxon>
        <taxon>Euteleostomi</taxon>
        <taxon>Archelosauria</taxon>
        <taxon>Archosauria</taxon>
        <taxon>Dinosauria</taxon>
        <taxon>Saurischia</taxon>
        <taxon>Theropoda</taxon>
        <taxon>Coelurosauria</taxon>
        <taxon>Aves</taxon>
        <taxon>Neognathae</taxon>
        <taxon>Neoaves</taxon>
        <taxon>Telluraves</taxon>
        <taxon>Australaves</taxon>
        <taxon>Passeriformes</taxon>
        <taxon>Sylvioidea</taxon>
        <taxon>Zosteropidae</taxon>
        <taxon>Zosterops</taxon>
    </lineage>
</organism>
<dbReference type="InterPro" id="IPR033992">
    <property type="entry name" value="NKR-like_CTLD"/>
</dbReference>
<keyword evidence="2" id="KW-0430">Lectin</keyword>
<evidence type="ECO:0000256" key="3">
    <source>
        <dbReference type="SAM" id="MobiDB-lite"/>
    </source>
</evidence>
<dbReference type="GO" id="GO:0016020">
    <property type="term" value="C:membrane"/>
    <property type="evidence" value="ECO:0007669"/>
    <property type="project" value="UniProtKB-SubCell"/>
</dbReference>
<evidence type="ECO:0000313" key="6">
    <source>
        <dbReference type="EMBL" id="TRZ10790.1"/>
    </source>
</evidence>
<dbReference type="InterPro" id="IPR016187">
    <property type="entry name" value="CTDL_fold"/>
</dbReference>
<reference evidence="6" key="1">
    <citation type="submission" date="2019-04" db="EMBL/GenBank/DDBJ databases">
        <title>Genome assembly of Zosterops borbonicus 15179.</title>
        <authorList>
            <person name="Leroy T."/>
            <person name="Anselmetti Y."/>
            <person name="Tilak M.-K."/>
            <person name="Nabholz B."/>
        </authorList>
    </citation>
    <scope>NUCLEOTIDE SEQUENCE</scope>
    <source>
        <strain evidence="6">HGM_15179</strain>
        <tissue evidence="6">Muscle</tissue>
    </source>
</reference>
<evidence type="ECO:0000256" key="1">
    <source>
        <dbReference type="ARBA" id="ARBA00004167"/>
    </source>
</evidence>
<dbReference type="EMBL" id="SWJQ01000806">
    <property type="protein sequence ID" value="TRZ10790.1"/>
    <property type="molecule type" value="Genomic_DNA"/>
</dbReference>
<feature type="non-terminal residue" evidence="6">
    <location>
        <position position="233"/>
    </location>
</feature>
<protein>
    <recommendedName>
        <fullName evidence="5">C-type lectin domain-containing protein</fullName>
    </recommendedName>
</protein>
<feature type="domain" description="C-type lectin" evidence="5">
    <location>
        <begin position="125"/>
        <end position="229"/>
    </location>
</feature>
<dbReference type="AlphaFoldDB" id="A0A8K1LEC0"/>
<keyword evidence="4" id="KW-1133">Transmembrane helix</keyword>